<evidence type="ECO:0000313" key="2">
    <source>
        <dbReference type="Proteomes" id="UP000807115"/>
    </source>
</evidence>
<protein>
    <submittedName>
        <fullName evidence="1">Uncharacterized protein</fullName>
    </submittedName>
</protein>
<accession>A0A921QC75</accession>
<comment type="caution">
    <text evidence="1">The sequence shown here is derived from an EMBL/GenBank/DDBJ whole genome shotgun (WGS) entry which is preliminary data.</text>
</comment>
<sequence length="34" mass="4056">MDACQHNKNRWQGLQLPETRMYLSFTSVDIRSKT</sequence>
<gene>
    <name evidence="1" type="ORF">BDA96_09G113800</name>
</gene>
<name>A0A921QC75_SORBI</name>
<dbReference type="Proteomes" id="UP000807115">
    <property type="component" value="Chromosome 9"/>
</dbReference>
<evidence type="ECO:0000313" key="1">
    <source>
        <dbReference type="EMBL" id="KAG0517725.1"/>
    </source>
</evidence>
<reference evidence="1" key="1">
    <citation type="journal article" date="2019" name="BMC Genomics">
        <title>A new reference genome for Sorghum bicolor reveals high levels of sequence similarity between sweet and grain genotypes: implications for the genetics of sugar metabolism.</title>
        <authorList>
            <person name="Cooper E.A."/>
            <person name="Brenton Z.W."/>
            <person name="Flinn B.S."/>
            <person name="Jenkins J."/>
            <person name="Shu S."/>
            <person name="Flowers D."/>
            <person name="Luo F."/>
            <person name="Wang Y."/>
            <person name="Xia P."/>
            <person name="Barry K."/>
            <person name="Daum C."/>
            <person name="Lipzen A."/>
            <person name="Yoshinaga Y."/>
            <person name="Schmutz J."/>
            <person name="Saski C."/>
            <person name="Vermerris W."/>
            <person name="Kresovich S."/>
        </authorList>
    </citation>
    <scope>NUCLEOTIDE SEQUENCE</scope>
</reference>
<reference evidence="1" key="2">
    <citation type="submission" date="2020-10" db="EMBL/GenBank/DDBJ databases">
        <authorList>
            <person name="Cooper E.A."/>
            <person name="Brenton Z.W."/>
            <person name="Flinn B.S."/>
            <person name="Jenkins J."/>
            <person name="Shu S."/>
            <person name="Flowers D."/>
            <person name="Luo F."/>
            <person name="Wang Y."/>
            <person name="Xia P."/>
            <person name="Barry K."/>
            <person name="Daum C."/>
            <person name="Lipzen A."/>
            <person name="Yoshinaga Y."/>
            <person name="Schmutz J."/>
            <person name="Saski C."/>
            <person name="Vermerris W."/>
            <person name="Kresovich S."/>
        </authorList>
    </citation>
    <scope>NUCLEOTIDE SEQUENCE</scope>
</reference>
<dbReference type="EMBL" id="CM027688">
    <property type="protein sequence ID" value="KAG0517725.1"/>
    <property type="molecule type" value="Genomic_DNA"/>
</dbReference>
<dbReference type="AlphaFoldDB" id="A0A921QC75"/>
<proteinExistence type="predicted"/>
<organism evidence="1 2">
    <name type="scientific">Sorghum bicolor</name>
    <name type="common">Sorghum</name>
    <name type="synonym">Sorghum vulgare</name>
    <dbReference type="NCBI Taxonomy" id="4558"/>
    <lineage>
        <taxon>Eukaryota</taxon>
        <taxon>Viridiplantae</taxon>
        <taxon>Streptophyta</taxon>
        <taxon>Embryophyta</taxon>
        <taxon>Tracheophyta</taxon>
        <taxon>Spermatophyta</taxon>
        <taxon>Magnoliopsida</taxon>
        <taxon>Liliopsida</taxon>
        <taxon>Poales</taxon>
        <taxon>Poaceae</taxon>
        <taxon>PACMAD clade</taxon>
        <taxon>Panicoideae</taxon>
        <taxon>Andropogonodae</taxon>
        <taxon>Andropogoneae</taxon>
        <taxon>Sorghinae</taxon>
        <taxon>Sorghum</taxon>
    </lineage>
</organism>